<name>A0ABT2RZ06_9FIRM</name>
<dbReference type="InterPro" id="IPR006439">
    <property type="entry name" value="HAD-SF_hydro_IA"/>
</dbReference>
<dbReference type="Gene3D" id="1.10.150.240">
    <property type="entry name" value="Putative phosphatase, domain 2"/>
    <property type="match status" value="1"/>
</dbReference>
<dbReference type="Pfam" id="PF00702">
    <property type="entry name" value="Hydrolase"/>
    <property type="match status" value="1"/>
</dbReference>
<dbReference type="Gene3D" id="3.40.50.1000">
    <property type="entry name" value="HAD superfamily/HAD-like"/>
    <property type="match status" value="1"/>
</dbReference>
<dbReference type="InterPro" id="IPR036412">
    <property type="entry name" value="HAD-like_sf"/>
</dbReference>
<reference evidence="1 2" key="1">
    <citation type="journal article" date="2021" name="ISME Commun">
        <title>Automated analysis of genomic sequences facilitates high-throughput and comprehensive description of bacteria.</title>
        <authorList>
            <person name="Hitch T.C.A."/>
        </authorList>
    </citation>
    <scope>NUCLEOTIDE SEQUENCE [LARGE SCALE GENOMIC DNA]</scope>
    <source>
        <strain evidence="1 2">Sanger_04</strain>
    </source>
</reference>
<dbReference type="EMBL" id="JAOQKC010000015">
    <property type="protein sequence ID" value="MCU6697493.1"/>
    <property type="molecule type" value="Genomic_DNA"/>
</dbReference>
<evidence type="ECO:0000313" key="2">
    <source>
        <dbReference type="Proteomes" id="UP001652461"/>
    </source>
</evidence>
<dbReference type="SFLD" id="SFLDG01129">
    <property type="entry name" value="C1.5:_HAD__Beta-PGM__Phosphata"/>
    <property type="match status" value="1"/>
</dbReference>
<protein>
    <submittedName>
        <fullName evidence="1">HAD family phosphatase</fullName>
    </submittedName>
</protein>
<dbReference type="Proteomes" id="UP001652461">
    <property type="component" value="Unassembled WGS sequence"/>
</dbReference>
<gene>
    <name evidence="1" type="ORF">OCV63_11425</name>
</gene>
<sequence length="226" mass="24923">MLDGIKAVLFDLDGTLVDSMWMWGAIDVEYLGRHGLEVPAGLQQAIEGMSFSETAIYFKERFCLPDSLDVIKAEWISMSREKYAHEVPLKPGAREFLEYLKAHGIKAGIATSNGRELLDAVVEGQKMTPYFQCLMTSCEAGAGKPAPDIYLKVAAELGVAPEDCLVFEDTPAGAQAGKAAGAKVCSIYDDYAKARQAENRRLADYYIHDFYQVLDGSYETLAQEQE</sequence>
<dbReference type="NCBIfam" id="TIGR01509">
    <property type="entry name" value="HAD-SF-IA-v3"/>
    <property type="match status" value="1"/>
</dbReference>
<organism evidence="1 2">
    <name type="scientific">Laedolimicola ammoniilytica</name>
    <dbReference type="NCBI Taxonomy" id="2981771"/>
    <lineage>
        <taxon>Bacteria</taxon>
        <taxon>Bacillati</taxon>
        <taxon>Bacillota</taxon>
        <taxon>Clostridia</taxon>
        <taxon>Lachnospirales</taxon>
        <taxon>Lachnospiraceae</taxon>
        <taxon>Laedolimicola</taxon>
    </lineage>
</organism>
<proteinExistence type="predicted"/>
<dbReference type="SUPFAM" id="SSF56784">
    <property type="entry name" value="HAD-like"/>
    <property type="match status" value="1"/>
</dbReference>
<keyword evidence="2" id="KW-1185">Reference proteome</keyword>
<dbReference type="CDD" id="cd07505">
    <property type="entry name" value="HAD_BPGM-like"/>
    <property type="match status" value="1"/>
</dbReference>
<dbReference type="RefSeq" id="WP_158363966.1">
    <property type="nucleotide sequence ID" value="NZ_JAOQKC010000015.1"/>
</dbReference>
<dbReference type="SFLD" id="SFLDS00003">
    <property type="entry name" value="Haloacid_Dehalogenase"/>
    <property type="match status" value="1"/>
</dbReference>
<dbReference type="PANTHER" id="PTHR18901">
    <property type="entry name" value="2-DEOXYGLUCOSE-6-PHOSPHATE PHOSPHATASE 2"/>
    <property type="match status" value="1"/>
</dbReference>
<dbReference type="SFLD" id="SFLDG01135">
    <property type="entry name" value="C1.5.6:_HAD__Beta-PGM__Phospha"/>
    <property type="match status" value="1"/>
</dbReference>
<accession>A0ABT2RZ06</accession>
<comment type="caution">
    <text evidence="1">The sequence shown here is derived from an EMBL/GenBank/DDBJ whole genome shotgun (WGS) entry which is preliminary data.</text>
</comment>
<dbReference type="InterPro" id="IPR023214">
    <property type="entry name" value="HAD_sf"/>
</dbReference>
<dbReference type="InterPro" id="IPR023198">
    <property type="entry name" value="PGP-like_dom2"/>
</dbReference>
<evidence type="ECO:0000313" key="1">
    <source>
        <dbReference type="EMBL" id="MCU6697493.1"/>
    </source>
</evidence>
<dbReference type="PANTHER" id="PTHR18901:SF38">
    <property type="entry name" value="PSEUDOURIDINE-5'-PHOSPHATASE"/>
    <property type="match status" value="1"/>
</dbReference>